<reference evidence="1 2" key="1">
    <citation type="submission" date="2015-02" db="EMBL/GenBank/DDBJ databases">
        <authorList>
            <person name="Ju K.-S."/>
            <person name="Doroghazi J.R."/>
            <person name="Metcalf W."/>
        </authorList>
    </citation>
    <scope>NUCLEOTIDE SEQUENCE [LARGE SCALE GENOMIC DNA]</scope>
    <source>
        <strain evidence="1 2">ATCC 31215</strain>
    </source>
</reference>
<dbReference type="RefSeq" id="WP_045699045.1">
    <property type="nucleotide sequence ID" value="NZ_JZKH01000042.1"/>
</dbReference>
<evidence type="ECO:0000313" key="1">
    <source>
        <dbReference type="EMBL" id="KJS60493.1"/>
    </source>
</evidence>
<evidence type="ECO:0000313" key="2">
    <source>
        <dbReference type="Proteomes" id="UP000033699"/>
    </source>
</evidence>
<sequence>MSETWVVDDDGAAPLPSGAAVEVLRARAAAGRPETWLASSCGRSLGFVTNGERAMVVLVDGEGDVGGQAVDPGAEGVSGGFVLSNGQHDTYPDEDTVPVGEAFRIVEHVVRTGSWPADAPAAPAG</sequence>
<dbReference type="EMBL" id="JZKH01000042">
    <property type="protein sequence ID" value="KJS60493.1"/>
    <property type="molecule type" value="Genomic_DNA"/>
</dbReference>
<dbReference type="Proteomes" id="UP000033699">
    <property type="component" value="Unassembled WGS sequence"/>
</dbReference>
<organism evidence="1 2">
    <name type="scientific">Streptomyces rubellomurinus (strain ATCC 31215)</name>
    <dbReference type="NCBI Taxonomy" id="359131"/>
    <lineage>
        <taxon>Bacteria</taxon>
        <taxon>Bacillati</taxon>
        <taxon>Actinomycetota</taxon>
        <taxon>Actinomycetes</taxon>
        <taxon>Kitasatosporales</taxon>
        <taxon>Streptomycetaceae</taxon>
        <taxon>Streptomyces</taxon>
    </lineage>
</organism>
<name>A0A0F2TBC3_STRR3</name>
<comment type="caution">
    <text evidence="1">The sequence shown here is derived from an EMBL/GenBank/DDBJ whole genome shotgun (WGS) entry which is preliminary data.</text>
</comment>
<accession>A0A0F2TBC3</accession>
<keyword evidence="2" id="KW-1185">Reference proteome</keyword>
<dbReference type="PATRIC" id="fig|359131.3.peg.5007"/>
<dbReference type="OrthoDB" id="3853004at2"/>
<dbReference type="AlphaFoldDB" id="A0A0F2TBC3"/>
<proteinExistence type="predicted"/>
<gene>
    <name evidence="1" type="ORF">VM95_20765</name>
</gene>
<protein>
    <submittedName>
        <fullName evidence="1">Uncharacterized protein</fullName>
    </submittedName>
</protein>